<evidence type="ECO:0000313" key="1">
    <source>
        <dbReference type="EMBL" id="KAJ2971855.1"/>
    </source>
</evidence>
<gene>
    <name evidence="1" type="ORF">NQ176_g7491</name>
</gene>
<proteinExistence type="predicted"/>
<reference evidence="1" key="1">
    <citation type="submission" date="2022-08" db="EMBL/GenBank/DDBJ databases">
        <title>Genome Sequence of Lecanicillium fungicola.</title>
        <authorList>
            <person name="Buettner E."/>
        </authorList>
    </citation>
    <scope>NUCLEOTIDE SEQUENCE</scope>
    <source>
        <strain evidence="1">Babe33</strain>
    </source>
</reference>
<name>A0ACC1MXW3_9HYPO</name>
<protein>
    <submittedName>
        <fullName evidence="1">Uncharacterized protein</fullName>
    </submittedName>
</protein>
<comment type="caution">
    <text evidence="1">The sequence shown here is derived from an EMBL/GenBank/DDBJ whole genome shotgun (WGS) entry which is preliminary data.</text>
</comment>
<sequence>MRFATLFAIISGASALSIRAECPTSSGSPCGTVVALGQTVTYPKCTCNPSCSGPVNFAGISATVIKHVNMCPFQNRFG</sequence>
<evidence type="ECO:0000313" key="2">
    <source>
        <dbReference type="Proteomes" id="UP001143910"/>
    </source>
</evidence>
<dbReference type="EMBL" id="JANJQO010001256">
    <property type="protein sequence ID" value="KAJ2971855.1"/>
    <property type="molecule type" value="Genomic_DNA"/>
</dbReference>
<organism evidence="1 2">
    <name type="scientific">Zarea fungicola</name>
    <dbReference type="NCBI Taxonomy" id="93591"/>
    <lineage>
        <taxon>Eukaryota</taxon>
        <taxon>Fungi</taxon>
        <taxon>Dikarya</taxon>
        <taxon>Ascomycota</taxon>
        <taxon>Pezizomycotina</taxon>
        <taxon>Sordariomycetes</taxon>
        <taxon>Hypocreomycetidae</taxon>
        <taxon>Hypocreales</taxon>
        <taxon>Cordycipitaceae</taxon>
        <taxon>Zarea</taxon>
    </lineage>
</organism>
<dbReference type="Proteomes" id="UP001143910">
    <property type="component" value="Unassembled WGS sequence"/>
</dbReference>
<keyword evidence="2" id="KW-1185">Reference proteome</keyword>
<accession>A0ACC1MXW3</accession>